<reference evidence="1" key="1">
    <citation type="submission" date="2020-03" db="EMBL/GenBank/DDBJ databases">
        <title>Hybrid Assembly of Korean Phytophthora infestans isolates.</title>
        <authorList>
            <person name="Prokchorchik M."/>
            <person name="Lee Y."/>
            <person name="Seo J."/>
            <person name="Cho J.-H."/>
            <person name="Park Y.-E."/>
            <person name="Jang D.-C."/>
            <person name="Im J.-S."/>
            <person name="Choi J.-G."/>
            <person name="Park H.-J."/>
            <person name="Lee G.-B."/>
            <person name="Lee Y.-G."/>
            <person name="Hong S.-Y."/>
            <person name="Cho K."/>
            <person name="Sohn K.H."/>
        </authorList>
    </citation>
    <scope>NUCLEOTIDE SEQUENCE</scope>
    <source>
        <strain evidence="1">KR_2_A2</strain>
    </source>
</reference>
<evidence type="ECO:0008006" key="3">
    <source>
        <dbReference type="Google" id="ProtNLM"/>
    </source>
</evidence>
<comment type="caution">
    <text evidence="1">The sequence shown here is derived from an EMBL/GenBank/DDBJ whole genome shotgun (WGS) entry which is preliminary data.</text>
</comment>
<dbReference type="AlphaFoldDB" id="A0A8S9V3Z1"/>
<dbReference type="Proteomes" id="UP000704712">
    <property type="component" value="Unassembled WGS sequence"/>
</dbReference>
<sequence>MSLNKDKTVVLPFQPWTAETEPLRQALVDLGVIVVGNTGRTKLLGSFYGPNLSDADRLQHLLCEMKTRCSLWLHRARTLRGQVVILQQVILPVLWYTASVCHIPQTGFQDQLLQLISRFICRFRSSNALPRAWWFHPPHNGGLGITPICDMIKSLQLHMLCKVILAKEIPPATAIPSWAEPVIRLFDLAVAPWGRDFDILYAPVSTSPDYVISRRSPRWTALGAYWHFVLFTWNTHFRGKAARLQVKFDKMTTPLLDNADIAYSYRGSTLAGTSRPLGLIAILAEQGILRPLELFRACETPVTAETLSLYLSQFVTGRISSVRSCASFPDKAGRLLGSLTIPPIGPSQTVRYYAASHTWVFDTYEVAELSVARIRNTLVTAPTPDLPLFRLGVERGSPQSMWIRDIKMGKHVLPVYSDLLYRLQHNALFFGYRLQHIQEAQRLCHHDCGVLETAPHLFWYCDFAARVWNDWIPTFQRLFTSSLEWESLLWFKITPTPSAKTQYGYSLFVILHIVRAVVLRCLWMHRTDIRFHDLSSNLIDVQARIKAVVSLHVERYYQGLLLKTLSHSGCQRRHLQRLVTTLGISVIIPPPAATDDPQLERSGE</sequence>
<protein>
    <recommendedName>
        <fullName evidence="3">Reverse transcriptase zinc-binding domain-containing protein</fullName>
    </recommendedName>
</protein>
<organism evidence="1 2">
    <name type="scientific">Phytophthora infestans</name>
    <name type="common">Potato late blight agent</name>
    <name type="synonym">Botrytis infestans</name>
    <dbReference type="NCBI Taxonomy" id="4787"/>
    <lineage>
        <taxon>Eukaryota</taxon>
        <taxon>Sar</taxon>
        <taxon>Stramenopiles</taxon>
        <taxon>Oomycota</taxon>
        <taxon>Peronosporomycetes</taxon>
        <taxon>Peronosporales</taxon>
        <taxon>Peronosporaceae</taxon>
        <taxon>Phytophthora</taxon>
    </lineage>
</organism>
<evidence type="ECO:0000313" key="1">
    <source>
        <dbReference type="EMBL" id="KAF4146194.1"/>
    </source>
</evidence>
<dbReference type="EMBL" id="JAACNO010000644">
    <property type="protein sequence ID" value="KAF4146194.1"/>
    <property type="molecule type" value="Genomic_DNA"/>
</dbReference>
<accession>A0A8S9V3Z1</accession>
<gene>
    <name evidence="1" type="ORF">GN958_ATG04669</name>
</gene>
<name>A0A8S9V3Z1_PHYIN</name>
<proteinExistence type="predicted"/>
<evidence type="ECO:0000313" key="2">
    <source>
        <dbReference type="Proteomes" id="UP000704712"/>
    </source>
</evidence>